<proteinExistence type="predicted"/>
<protein>
    <submittedName>
        <fullName evidence="2">Conjugative transfer protein TrbJ</fullName>
    </submittedName>
</protein>
<organism evidence="2">
    <name type="scientific">uncultured bacterium A1Q1_fos_75</name>
    <dbReference type="NCBI Taxonomy" id="1256589"/>
    <lineage>
        <taxon>Bacteria</taxon>
        <taxon>environmental samples</taxon>
    </lineage>
</organism>
<reference evidence="2" key="1">
    <citation type="submission" date="2012-09" db="EMBL/GenBank/DDBJ databases">
        <title>Metagenomic Characterization of a Microbial Community in Wastewater Detects High Levels of Antibiotic Resistance.</title>
        <authorList>
            <person name="Abrams M."/>
            <person name="Caldwell A."/>
            <person name="Vandaei E."/>
            <person name="Lee W."/>
            <person name="Perrott J."/>
            <person name="Khan S.Y."/>
            <person name="Ta J."/>
            <person name="Romero D."/>
            <person name="Nguyen V."/>
            <person name="Pourmand N."/>
            <person name="Ouverney C.C."/>
        </authorList>
    </citation>
    <scope>NUCLEOTIDE SEQUENCE</scope>
</reference>
<sequence>MTRHRNRRRLLGAGTALFIGLCPTAPHALTVFDPLNYEQNLLSAIRALDTVGNQIRQLQNQAQALTRMDRNLLPQSGSIAPQLQSALSSLRAQVAQGEALALTVRETDAAYQRLFPTAFSDALTGNEAIGAAKTRWDEAYASFKRAALLQGQVAESVGGDTRLLDDILGRSQSSLGALQASQAGNELAALGVKQALQLQTLIAAQYRAETTDRARSIVAQEEARQRFQQFLGDGRAYMPTR</sequence>
<evidence type="ECO:0000313" key="2">
    <source>
        <dbReference type="EMBL" id="AGC71251.1"/>
    </source>
</evidence>
<evidence type="ECO:0000256" key="1">
    <source>
        <dbReference type="SAM" id="SignalP"/>
    </source>
</evidence>
<name>L7VVA7_9BACT</name>
<dbReference type="EMBL" id="JX649866">
    <property type="protein sequence ID" value="AGC71251.1"/>
    <property type="molecule type" value="Genomic_DNA"/>
</dbReference>
<dbReference type="AlphaFoldDB" id="L7VVA7"/>
<dbReference type="InterPro" id="IPR014147">
    <property type="entry name" value="T4SS_TrbJ"/>
</dbReference>
<accession>L7VVA7</accession>
<keyword evidence="1" id="KW-0732">Signal</keyword>
<feature type="chain" id="PRO_5003985163" evidence="1">
    <location>
        <begin position="29"/>
        <end position="241"/>
    </location>
</feature>
<dbReference type="NCBIfam" id="TIGR02780">
    <property type="entry name" value="TrbJ_Ti"/>
    <property type="match status" value="1"/>
</dbReference>
<feature type="signal peptide" evidence="1">
    <location>
        <begin position="1"/>
        <end position="28"/>
    </location>
</feature>